<dbReference type="RefSeq" id="WP_379024702.1">
    <property type="nucleotide sequence ID" value="NZ_JBHRTA010000038.1"/>
</dbReference>
<dbReference type="Proteomes" id="UP001595526">
    <property type="component" value="Unassembled WGS sequence"/>
</dbReference>
<dbReference type="EMBL" id="JBHRTA010000038">
    <property type="protein sequence ID" value="MFC3199263.1"/>
    <property type="molecule type" value="Genomic_DNA"/>
</dbReference>
<dbReference type="SUPFAM" id="SSF103515">
    <property type="entry name" value="Autotransporter"/>
    <property type="match status" value="1"/>
</dbReference>
<protein>
    <recommendedName>
        <fullName evidence="3">Outer membrane protein beta-barrel domain-containing protein</fullName>
    </recommendedName>
</protein>
<dbReference type="InterPro" id="IPR036709">
    <property type="entry name" value="Autotransporte_beta_dom_sf"/>
</dbReference>
<reference evidence="2" key="1">
    <citation type="journal article" date="2019" name="Int. J. Syst. Evol. Microbiol.">
        <title>The Global Catalogue of Microorganisms (GCM) 10K type strain sequencing project: providing services to taxonomists for standard genome sequencing and annotation.</title>
        <authorList>
            <consortium name="The Broad Institute Genomics Platform"/>
            <consortium name="The Broad Institute Genome Sequencing Center for Infectious Disease"/>
            <person name="Wu L."/>
            <person name="Ma J."/>
        </authorList>
    </citation>
    <scope>NUCLEOTIDE SEQUENCE [LARGE SCALE GENOMIC DNA]</scope>
    <source>
        <strain evidence="2">KCTC 52416</strain>
    </source>
</reference>
<gene>
    <name evidence="1" type="ORF">ACFOET_16685</name>
</gene>
<accession>A0ABV7JMD9</accession>
<evidence type="ECO:0000313" key="1">
    <source>
        <dbReference type="EMBL" id="MFC3199263.1"/>
    </source>
</evidence>
<organism evidence="1 2">
    <name type="scientific">Parapedobacter deserti</name>
    <dbReference type="NCBI Taxonomy" id="1912957"/>
    <lineage>
        <taxon>Bacteria</taxon>
        <taxon>Pseudomonadati</taxon>
        <taxon>Bacteroidota</taxon>
        <taxon>Sphingobacteriia</taxon>
        <taxon>Sphingobacteriales</taxon>
        <taxon>Sphingobacteriaceae</taxon>
        <taxon>Parapedobacter</taxon>
    </lineage>
</organism>
<evidence type="ECO:0008006" key="3">
    <source>
        <dbReference type="Google" id="ProtNLM"/>
    </source>
</evidence>
<keyword evidence="2" id="KW-1185">Reference proteome</keyword>
<sequence length="216" mass="24400">MKISKIYWSGWILFFPFAELVAQSRLPVLLELEGGIEWLGNTSVRRVFPAGGSLKLGPVFAMADQGRLRLRPQAGFKLFFNELDEWTTEHLRMIRLGGQVSYDLFYVGHTTFFPYAAADFNWVANYDAESDGSTGDAENTTFSDSYLKGSGFSTEVGMRIQYREFYIKLGYEVLNPRLRVKGYLIDEDLEAGYMTPPSHLFNFNAVNLSVGITIGP</sequence>
<evidence type="ECO:0000313" key="2">
    <source>
        <dbReference type="Proteomes" id="UP001595526"/>
    </source>
</evidence>
<proteinExistence type="predicted"/>
<name>A0ABV7JMD9_9SPHI</name>
<comment type="caution">
    <text evidence="1">The sequence shown here is derived from an EMBL/GenBank/DDBJ whole genome shotgun (WGS) entry which is preliminary data.</text>
</comment>